<protein>
    <recommendedName>
        <fullName evidence="4">Putative HNH nuclease YajD</fullName>
    </recommendedName>
</protein>
<organism evidence="6">
    <name type="scientific">Staphylococcus aureus subsp. aureus MN8</name>
    <dbReference type="NCBI Taxonomy" id="548470"/>
    <lineage>
        <taxon>Bacteria</taxon>
        <taxon>Bacillati</taxon>
        <taxon>Bacillota</taxon>
        <taxon>Bacilli</taxon>
        <taxon>Bacillales</taxon>
        <taxon>Staphylococcaceae</taxon>
        <taxon>Staphylococcus</taxon>
    </lineage>
</organism>
<sequence length="104" mass="12469">MTKHNNIYKHGRKSYQYDWFYHSKAWKKLREIALDRDNYLCQMCLEQGKITDAKIVHHIVYLDNDFNKALYLNNLMSVCHACHNKIHANDNKKAVKTKIKFVKI</sequence>
<dbReference type="GO" id="GO:0005829">
    <property type="term" value="C:cytosol"/>
    <property type="evidence" value="ECO:0007669"/>
    <property type="project" value="TreeGrafter"/>
</dbReference>
<dbReference type="Gene3D" id="1.10.30.50">
    <property type="match status" value="1"/>
</dbReference>
<dbReference type="Proteomes" id="UP000003455">
    <property type="component" value="Chromosome"/>
</dbReference>
<dbReference type="Pfam" id="PF01844">
    <property type="entry name" value="HNH"/>
    <property type="match status" value="1"/>
</dbReference>
<keyword evidence="1" id="KW-0540">Nuclease</keyword>
<dbReference type="GO" id="GO:0008270">
    <property type="term" value="F:zinc ion binding"/>
    <property type="evidence" value="ECO:0007669"/>
    <property type="project" value="InterPro"/>
</dbReference>
<dbReference type="PANTHER" id="PTHR41286">
    <property type="entry name" value="HNH NUCLEASE YAJD-RELATED"/>
    <property type="match status" value="1"/>
</dbReference>
<gene>
    <name evidence="6" type="ORF">HMPREF0769_12230</name>
</gene>
<evidence type="ECO:0000313" key="6">
    <source>
        <dbReference type="EMBL" id="EFH94609.1"/>
    </source>
</evidence>
<dbReference type="SMART" id="SM00507">
    <property type="entry name" value="HNHc"/>
    <property type="match status" value="1"/>
</dbReference>
<dbReference type="HOGENOM" id="CLU_108879_9_0_9"/>
<evidence type="ECO:0000256" key="1">
    <source>
        <dbReference type="ARBA" id="ARBA00022722"/>
    </source>
</evidence>
<accession>A0A0E1X575</accession>
<keyword evidence="6" id="KW-0255">Endonuclease</keyword>
<evidence type="ECO:0000256" key="4">
    <source>
        <dbReference type="ARBA" id="ARBA00040194"/>
    </source>
</evidence>
<proteinExistence type="inferred from homology"/>
<comment type="similarity">
    <text evidence="3">Belongs to the HNH nuclease family.</text>
</comment>
<dbReference type="GO" id="GO:0004519">
    <property type="term" value="F:endonuclease activity"/>
    <property type="evidence" value="ECO:0007669"/>
    <property type="project" value="UniProtKB-KW"/>
</dbReference>
<comment type="caution">
    <text evidence="6">The sequence shown here is derived from an EMBL/GenBank/DDBJ whole genome shotgun (WGS) entry which is preliminary data.</text>
</comment>
<evidence type="ECO:0000256" key="2">
    <source>
        <dbReference type="ARBA" id="ARBA00022801"/>
    </source>
</evidence>
<dbReference type="RefSeq" id="WP_000160688.1">
    <property type="nucleotide sequence ID" value="NZ_CM000952.1"/>
</dbReference>
<dbReference type="EMBL" id="ACJA02000004">
    <property type="protein sequence ID" value="EFH94609.1"/>
    <property type="molecule type" value="Genomic_DNA"/>
</dbReference>
<dbReference type="InterPro" id="IPR002711">
    <property type="entry name" value="HNH"/>
</dbReference>
<dbReference type="PANTHER" id="PTHR41286:SF1">
    <property type="entry name" value="HNH NUCLEASE YAJD-RELATED"/>
    <property type="match status" value="1"/>
</dbReference>
<evidence type="ECO:0000259" key="5">
    <source>
        <dbReference type="SMART" id="SM00507"/>
    </source>
</evidence>
<dbReference type="GO" id="GO:0003676">
    <property type="term" value="F:nucleic acid binding"/>
    <property type="evidence" value="ECO:0007669"/>
    <property type="project" value="InterPro"/>
</dbReference>
<evidence type="ECO:0000256" key="3">
    <source>
        <dbReference type="ARBA" id="ARBA00038412"/>
    </source>
</evidence>
<dbReference type="AlphaFoldDB" id="A0A0E1X575"/>
<dbReference type="GO" id="GO:0016787">
    <property type="term" value="F:hydrolase activity"/>
    <property type="evidence" value="ECO:0007669"/>
    <property type="project" value="UniProtKB-KW"/>
</dbReference>
<keyword evidence="2" id="KW-0378">Hydrolase</keyword>
<feature type="domain" description="HNH nuclease" evidence="5">
    <location>
        <begin position="28"/>
        <end position="84"/>
    </location>
</feature>
<dbReference type="InterPro" id="IPR003615">
    <property type="entry name" value="HNH_nuc"/>
</dbReference>
<dbReference type="CDD" id="cd00085">
    <property type="entry name" value="HNHc"/>
    <property type="match status" value="1"/>
</dbReference>
<name>A0A0E1X575_STAAU</name>
<reference evidence="6" key="1">
    <citation type="submission" date="2010-05" db="EMBL/GenBank/DDBJ databases">
        <authorList>
            <person name="Muzny D."/>
            <person name="Qin X."/>
            <person name="Buhay C."/>
            <person name="Dugan-Rocha S."/>
            <person name="Ding Y."/>
            <person name="Chen G."/>
            <person name="Hawes A."/>
            <person name="Holder M."/>
            <person name="Jhangiani S."/>
            <person name="Johnson A."/>
            <person name="Khan Z."/>
            <person name="Li Z."/>
            <person name="Liu W."/>
            <person name="Liu X."/>
            <person name="Perez L."/>
            <person name="Shen H."/>
            <person name="Wang Q."/>
            <person name="Watt J."/>
            <person name="Xi L."/>
            <person name="Xin Y."/>
            <person name="Zhou J."/>
            <person name="Deng J."/>
            <person name="Jiang H."/>
            <person name="Liu Y."/>
            <person name="Qu J."/>
            <person name="Song X.-Z."/>
            <person name="Zhang L."/>
            <person name="Villasana D."/>
            <person name="Johnson A."/>
            <person name="Liu J."/>
            <person name="Liyanage D."/>
            <person name="Lorensuhewa L."/>
            <person name="Robinson T."/>
            <person name="Song A."/>
            <person name="Song B.-B."/>
            <person name="Dinh H."/>
            <person name="Thornton R."/>
            <person name="Coyle M."/>
            <person name="Francisco L."/>
            <person name="Jackson L."/>
            <person name="Javaid M."/>
            <person name="Korchina V."/>
            <person name="Kovar C."/>
            <person name="Mata R."/>
            <person name="Mathew T."/>
            <person name="Ngo R."/>
            <person name="Nguyen L."/>
            <person name="Nguyen N."/>
            <person name="Okwuonu G."/>
            <person name="Ongeri F."/>
            <person name="Pham C."/>
            <person name="Simmons D."/>
            <person name="Wilczek-Boney K."/>
            <person name="Hale W."/>
            <person name="Jakkamsetti A."/>
            <person name="Pham P."/>
            <person name="Ruth R."/>
            <person name="San Lucas F."/>
            <person name="Warren J."/>
            <person name="Zhang J."/>
            <person name="Zhao Z."/>
            <person name="Zhou C."/>
            <person name="Zhu D."/>
            <person name="Lee S."/>
            <person name="Bess C."/>
            <person name="Blankenburg K."/>
            <person name="Forbes L."/>
            <person name="Fu Q."/>
            <person name="Gubbala S."/>
            <person name="Hirani K."/>
            <person name="Jayaseelan J.C."/>
            <person name="Lara F."/>
            <person name="Munidasa M."/>
            <person name="Palculict T."/>
            <person name="Patil S."/>
            <person name="Pu L.-L."/>
            <person name="Saada N."/>
            <person name="Tang L."/>
            <person name="Weissenberger G."/>
            <person name="Zhu Y."/>
            <person name="Hemphill L."/>
            <person name="Shang Y."/>
            <person name="Youmans B."/>
            <person name="Ayvaz T."/>
            <person name="Ross M."/>
            <person name="Santibanez J."/>
            <person name="Aqrawi P."/>
            <person name="Gross S."/>
            <person name="Joshi V."/>
            <person name="Fowler G."/>
            <person name="Nazareth L."/>
            <person name="Reid J."/>
            <person name="Worley K."/>
            <person name="Petrosino J."/>
            <person name="Highlander S."/>
            <person name="Gibbs R."/>
        </authorList>
    </citation>
    <scope>NUCLEOTIDE SEQUENCE [LARGE SCALE GENOMIC DNA]</scope>
    <source>
        <strain evidence="6">MN8</strain>
    </source>
</reference>